<name>A0ABW6KD01_9BACI</name>
<dbReference type="SUPFAM" id="SSF88713">
    <property type="entry name" value="Glycoside hydrolase/deacetylase"/>
    <property type="match status" value="1"/>
</dbReference>
<dbReference type="PANTHER" id="PTHR10587:SF125">
    <property type="entry name" value="POLYSACCHARIDE DEACETYLASE YHEN-RELATED"/>
    <property type="match status" value="1"/>
</dbReference>
<dbReference type="EC" id="3.-.-.-" evidence="2"/>
<dbReference type="PANTHER" id="PTHR10587">
    <property type="entry name" value="GLYCOSYL TRANSFERASE-RELATED"/>
    <property type="match status" value="1"/>
</dbReference>
<dbReference type="Gene3D" id="3.20.20.370">
    <property type="entry name" value="Glycoside hydrolase/deacetylase"/>
    <property type="match status" value="1"/>
</dbReference>
<dbReference type="InterPro" id="IPR050248">
    <property type="entry name" value="Polysacc_deacetylase_ArnD"/>
</dbReference>
<dbReference type="PROSITE" id="PS51677">
    <property type="entry name" value="NODB"/>
    <property type="match status" value="1"/>
</dbReference>
<proteinExistence type="predicted"/>
<dbReference type="RefSeq" id="WP_389362096.1">
    <property type="nucleotide sequence ID" value="NZ_JBIACK010000008.1"/>
</dbReference>
<feature type="domain" description="NodB homology" evidence="1">
    <location>
        <begin position="74"/>
        <end position="261"/>
    </location>
</feature>
<dbReference type="InterPro" id="IPR011330">
    <property type="entry name" value="Glyco_hydro/deAcase_b/a-brl"/>
</dbReference>
<dbReference type="CDD" id="cd10944">
    <property type="entry name" value="CE4_SmPgdA_like"/>
    <property type="match status" value="1"/>
</dbReference>
<dbReference type="InterPro" id="IPR002509">
    <property type="entry name" value="NODB_dom"/>
</dbReference>
<dbReference type="GO" id="GO:0016787">
    <property type="term" value="F:hydrolase activity"/>
    <property type="evidence" value="ECO:0007669"/>
    <property type="project" value="UniProtKB-KW"/>
</dbReference>
<evidence type="ECO:0000313" key="2">
    <source>
        <dbReference type="EMBL" id="MFE8702133.1"/>
    </source>
</evidence>
<comment type="caution">
    <text evidence="2">The sequence shown here is derived from an EMBL/GenBank/DDBJ whole genome shotgun (WGS) entry which is preliminary data.</text>
</comment>
<evidence type="ECO:0000313" key="3">
    <source>
        <dbReference type="Proteomes" id="UP001601059"/>
    </source>
</evidence>
<evidence type="ECO:0000259" key="1">
    <source>
        <dbReference type="PROSITE" id="PS51677"/>
    </source>
</evidence>
<protein>
    <submittedName>
        <fullName evidence="2">Polysaccharide deacetylase family protein</fullName>
        <ecNumber evidence="2">3.-.-.-</ecNumber>
    </submittedName>
</protein>
<keyword evidence="2" id="KW-0378">Hydrolase</keyword>
<dbReference type="EMBL" id="JBIACK010000008">
    <property type="protein sequence ID" value="MFE8702133.1"/>
    <property type="molecule type" value="Genomic_DNA"/>
</dbReference>
<dbReference type="Pfam" id="PF01522">
    <property type="entry name" value="Polysacc_deac_1"/>
    <property type="match status" value="1"/>
</dbReference>
<dbReference type="Proteomes" id="UP001601059">
    <property type="component" value="Unassembled WGS sequence"/>
</dbReference>
<organism evidence="2 3">
    <name type="scientific">Cytobacillus spartinae</name>
    <dbReference type="NCBI Taxonomy" id="3299023"/>
    <lineage>
        <taxon>Bacteria</taxon>
        <taxon>Bacillati</taxon>
        <taxon>Bacillota</taxon>
        <taxon>Bacilli</taxon>
        <taxon>Bacillales</taxon>
        <taxon>Bacillaceae</taxon>
        <taxon>Cytobacillus</taxon>
    </lineage>
</organism>
<keyword evidence="3" id="KW-1185">Reference proteome</keyword>
<sequence length="276" mass="31281">MIGTKRYTLFLTLVSLTFIIFLSSTFLQDVLLIEEKAEAKTIESAVEESKIRTHSTKIINITYKEIHEFKSTDPHLYLTFDDGPTRHTEPILDILNQNGIKSTFFMLQGNINKFPEIVRSVKNGSHSLACHGVTHKVDQFYANDVAPVNEMDLCNEAIQTVVGEKISLIRVPFGSFPHLTLKQKTNLDGAGYIMWDWNVDSMDWGPKNQSPDQLVNTVIKQVSDLKEKDIVPVILLHDTEITVKALPTIITKLSEMGYSFRAITTNDKPLQFKIKN</sequence>
<accession>A0ABW6KD01</accession>
<reference evidence="2 3" key="1">
    <citation type="submission" date="2024-08" db="EMBL/GenBank/DDBJ databases">
        <title>Two novel Cytobacillus novel species.</title>
        <authorList>
            <person name="Liu G."/>
        </authorList>
    </citation>
    <scope>NUCLEOTIDE SEQUENCE [LARGE SCALE GENOMIC DNA]</scope>
    <source>
        <strain evidence="2 3">FJAT-54145</strain>
    </source>
</reference>
<gene>
    <name evidence="2" type="ORF">ACFYKX_16160</name>
</gene>